<evidence type="ECO:0000313" key="1">
    <source>
        <dbReference type="EMBL" id="MFI7587406.1"/>
    </source>
</evidence>
<comment type="caution">
    <text evidence="1">The sequence shown here is derived from an EMBL/GenBank/DDBJ whole genome shotgun (WGS) entry which is preliminary data.</text>
</comment>
<dbReference type="InterPro" id="IPR002915">
    <property type="entry name" value="DeoC/FbaB/LacD_aldolase"/>
</dbReference>
<accession>A0ABW8AP57</accession>
<reference evidence="1 2" key="1">
    <citation type="submission" date="2024-10" db="EMBL/GenBank/DDBJ databases">
        <title>The Natural Products Discovery Center: Release of the First 8490 Sequenced Strains for Exploring Actinobacteria Biosynthetic Diversity.</title>
        <authorList>
            <person name="Kalkreuter E."/>
            <person name="Kautsar S.A."/>
            <person name="Yang D."/>
            <person name="Bader C.D."/>
            <person name="Teijaro C.N."/>
            <person name="Fluegel L."/>
            <person name="Davis C.M."/>
            <person name="Simpson J.R."/>
            <person name="Lauterbach L."/>
            <person name="Steele A.D."/>
            <person name="Gui C."/>
            <person name="Meng S."/>
            <person name="Li G."/>
            <person name="Viehrig K."/>
            <person name="Ye F."/>
            <person name="Su P."/>
            <person name="Kiefer A.F."/>
            <person name="Nichols A."/>
            <person name="Cepeda A.J."/>
            <person name="Yan W."/>
            <person name="Fan B."/>
            <person name="Jiang Y."/>
            <person name="Adhikari A."/>
            <person name="Zheng C.-J."/>
            <person name="Schuster L."/>
            <person name="Cowan T.M."/>
            <person name="Smanski M.J."/>
            <person name="Chevrette M.G."/>
            <person name="De Carvalho L.P.S."/>
            <person name="Shen B."/>
        </authorList>
    </citation>
    <scope>NUCLEOTIDE SEQUENCE [LARGE SCALE GENOMIC DNA]</scope>
    <source>
        <strain evidence="1 2">NPDC049639</strain>
    </source>
</reference>
<dbReference type="SUPFAM" id="SSF51569">
    <property type="entry name" value="Aldolase"/>
    <property type="match status" value="1"/>
</dbReference>
<dbReference type="InterPro" id="IPR050456">
    <property type="entry name" value="DeoC/FbaB_aldolase"/>
</dbReference>
<evidence type="ECO:0000313" key="2">
    <source>
        <dbReference type="Proteomes" id="UP001612915"/>
    </source>
</evidence>
<protein>
    <submittedName>
        <fullName evidence="1">Class I fructose-bisphosphate aldolase</fullName>
    </submittedName>
</protein>
<dbReference type="PIRSF" id="PIRSF038992">
    <property type="entry name" value="Aldolase_Ia"/>
    <property type="match status" value="1"/>
</dbReference>
<dbReference type="PANTHER" id="PTHR47916:SF1">
    <property type="entry name" value="3-HYDROXY-5-PHOSPHONOOXYPENTANE-2,4-DIONE THIOLASE"/>
    <property type="match status" value="1"/>
</dbReference>
<name>A0ABW8AP57_9ACTN</name>
<organism evidence="1 2">
    <name type="scientific">Spongisporangium articulatum</name>
    <dbReference type="NCBI Taxonomy" id="3362603"/>
    <lineage>
        <taxon>Bacteria</taxon>
        <taxon>Bacillati</taxon>
        <taxon>Actinomycetota</taxon>
        <taxon>Actinomycetes</taxon>
        <taxon>Kineosporiales</taxon>
        <taxon>Kineosporiaceae</taxon>
        <taxon>Spongisporangium</taxon>
    </lineage>
</organism>
<dbReference type="PANTHER" id="PTHR47916">
    <property type="entry name" value="FRUCTOSE-BISPHOSPHATE ALDOLASE CLASS 1"/>
    <property type="match status" value="1"/>
</dbReference>
<dbReference type="RefSeq" id="WP_398279037.1">
    <property type="nucleotide sequence ID" value="NZ_JBITLV010000003.1"/>
</dbReference>
<dbReference type="InterPro" id="IPR041720">
    <property type="entry name" value="FbaB-like"/>
</dbReference>
<dbReference type="Pfam" id="PF01791">
    <property type="entry name" value="DeoC"/>
    <property type="match status" value="1"/>
</dbReference>
<dbReference type="SMART" id="SM01133">
    <property type="entry name" value="DeoC"/>
    <property type="match status" value="1"/>
</dbReference>
<gene>
    <name evidence="1" type="ORF">ACIB24_10060</name>
</gene>
<dbReference type="Gene3D" id="3.20.20.70">
    <property type="entry name" value="Aldolase class I"/>
    <property type="match status" value="1"/>
</dbReference>
<dbReference type="InterPro" id="IPR013785">
    <property type="entry name" value="Aldolase_TIM"/>
</dbReference>
<proteinExistence type="predicted"/>
<keyword evidence="2" id="KW-1185">Reference proteome</keyword>
<sequence>MTRAAIDQVGLDTGKQARLHDILYRNGLRNGTAIFLPYDQGLEHGPRDFFANPAASDPRYVLDLAVEGGFNGVVLQIGLAEKFFAEYAGEIPLVLKLNGKTDIPPDGEALSPLHASVEDAVRLGAHAVGYTLYVGTPAVESDFAQYRQVRADARRLGMPLIVWAYPRGSAIEAKGGKDSFYAVDYAARTASELGADVVKVNFPHPEKREHVKAEYDTGFSARQAIDAVVRSANRTMLLVSGGTRAGDEAMLEKARQSMEAGATGLIFGRNVWQREHDESLRFVERLRGILEKFPVPARSR</sequence>
<dbReference type="EMBL" id="JBITLV010000003">
    <property type="protein sequence ID" value="MFI7587406.1"/>
    <property type="molecule type" value="Genomic_DNA"/>
</dbReference>
<dbReference type="Proteomes" id="UP001612915">
    <property type="component" value="Unassembled WGS sequence"/>
</dbReference>